<keyword evidence="3" id="KW-1185">Reference proteome</keyword>
<dbReference type="EMBL" id="JAPDMZ010000062">
    <property type="protein sequence ID" value="KAK0552463.1"/>
    <property type="molecule type" value="Genomic_DNA"/>
</dbReference>
<accession>A0AAN6GW37</accession>
<sequence length="168" mass="18096">MATGSGAYDPATKGSDSEADEDRLLIGESGALNLDSSDDEDMDIDRVPLQRDRNTFAKAGENLGKPVRKRKTQAGQYEQVVSSFNQLVHGLSSGAESSASAEDAELQKAIALFTDADASELSVQDQVAFITHLTNNKRDTFAYTAFFKTKGDASALRRAWIRSLLSGS</sequence>
<protein>
    <submittedName>
        <fullName evidence="2">Uncharacterized protein</fullName>
    </submittedName>
</protein>
<evidence type="ECO:0000313" key="3">
    <source>
        <dbReference type="Proteomes" id="UP001176517"/>
    </source>
</evidence>
<evidence type="ECO:0000313" key="2">
    <source>
        <dbReference type="EMBL" id="KAK0552463.1"/>
    </source>
</evidence>
<comment type="caution">
    <text evidence="2">The sequence shown here is derived from an EMBL/GenBank/DDBJ whole genome shotgun (WGS) entry which is preliminary data.</text>
</comment>
<dbReference type="Proteomes" id="UP001176517">
    <property type="component" value="Unassembled WGS sequence"/>
</dbReference>
<proteinExistence type="predicted"/>
<gene>
    <name evidence="2" type="ORF">OC846_002867</name>
</gene>
<organism evidence="2 3">
    <name type="scientific">Tilletia horrida</name>
    <dbReference type="NCBI Taxonomy" id="155126"/>
    <lineage>
        <taxon>Eukaryota</taxon>
        <taxon>Fungi</taxon>
        <taxon>Dikarya</taxon>
        <taxon>Basidiomycota</taxon>
        <taxon>Ustilaginomycotina</taxon>
        <taxon>Exobasidiomycetes</taxon>
        <taxon>Tilletiales</taxon>
        <taxon>Tilletiaceae</taxon>
        <taxon>Tilletia</taxon>
    </lineage>
</organism>
<name>A0AAN6GW37_9BASI</name>
<feature type="region of interest" description="Disordered" evidence="1">
    <location>
        <begin position="1"/>
        <end position="51"/>
    </location>
</feature>
<dbReference type="AlphaFoldDB" id="A0AAN6GW37"/>
<reference evidence="2" key="1">
    <citation type="journal article" date="2023" name="PhytoFront">
        <title>Draft Genome Resources of Seven Strains of Tilletia horrida, Causal Agent of Kernel Smut of Rice.</title>
        <authorList>
            <person name="Khanal S."/>
            <person name="Antony Babu S."/>
            <person name="Zhou X.G."/>
        </authorList>
    </citation>
    <scope>NUCLEOTIDE SEQUENCE</scope>
    <source>
        <strain evidence="2">TX6</strain>
    </source>
</reference>
<evidence type="ECO:0000256" key="1">
    <source>
        <dbReference type="SAM" id="MobiDB-lite"/>
    </source>
</evidence>